<dbReference type="OrthoDB" id="7876580at2"/>
<dbReference type="RefSeq" id="WP_121899253.1">
    <property type="nucleotide sequence ID" value="NZ_RCNT01000010.1"/>
</dbReference>
<protein>
    <submittedName>
        <fullName evidence="1">Uncharacterized protein</fullName>
    </submittedName>
</protein>
<accession>A0A3L9Y3G3</accession>
<evidence type="ECO:0000313" key="1">
    <source>
        <dbReference type="EMBL" id="RMA40843.1"/>
    </source>
</evidence>
<dbReference type="AlphaFoldDB" id="A0A3L9Y3G3"/>
<dbReference type="Proteomes" id="UP000281343">
    <property type="component" value="Unassembled WGS sequence"/>
</dbReference>
<gene>
    <name evidence="1" type="ORF">D9R08_16885</name>
</gene>
<proteinExistence type="predicted"/>
<organism evidence="1 2">
    <name type="scientific">Rhodophyticola porphyridii</name>
    <dbReference type="NCBI Taxonomy" id="1852017"/>
    <lineage>
        <taxon>Bacteria</taxon>
        <taxon>Pseudomonadati</taxon>
        <taxon>Pseudomonadota</taxon>
        <taxon>Alphaproteobacteria</taxon>
        <taxon>Rhodobacterales</taxon>
        <taxon>Roseobacteraceae</taxon>
        <taxon>Rhodophyticola</taxon>
    </lineage>
</organism>
<sequence length="82" mass="8910">MRWILALPLLLAACGDPLPDLDRPLSDAARDAGYPDLVPLGPLLVQTDTLLPRDAAAEGQSLEARAADLRRRANALRRMELP</sequence>
<dbReference type="EMBL" id="RCNT01000010">
    <property type="protein sequence ID" value="RMA40843.1"/>
    <property type="molecule type" value="Genomic_DNA"/>
</dbReference>
<evidence type="ECO:0000313" key="2">
    <source>
        <dbReference type="Proteomes" id="UP000281343"/>
    </source>
</evidence>
<keyword evidence="2" id="KW-1185">Reference proteome</keyword>
<name>A0A3L9Y3G3_9RHOB</name>
<comment type="caution">
    <text evidence="1">The sequence shown here is derived from an EMBL/GenBank/DDBJ whole genome shotgun (WGS) entry which is preliminary data.</text>
</comment>
<reference evidence="1 2" key="1">
    <citation type="submission" date="2018-10" db="EMBL/GenBank/DDBJ databases">
        <authorList>
            <person name="Jung H.S."/>
            <person name="Jeon C.O."/>
        </authorList>
    </citation>
    <scope>NUCLEOTIDE SEQUENCE [LARGE SCALE GENOMIC DNA]</scope>
    <source>
        <strain evidence="1 2">MA-7-27</strain>
    </source>
</reference>